<evidence type="ECO:0000256" key="5">
    <source>
        <dbReference type="ARBA" id="ARBA00022597"/>
    </source>
</evidence>
<dbReference type="GO" id="GO:0022857">
    <property type="term" value="F:transmembrane transporter activity"/>
    <property type="evidence" value="ECO:0007669"/>
    <property type="project" value="InterPro"/>
</dbReference>
<keyword evidence="4" id="KW-0997">Cell inner membrane</keyword>
<dbReference type="PANTHER" id="PTHR32196">
    <property type="entry name" value="ABC TRANSPORTER PERMEASE PROTEIN YPHD-RELATED-RELATED"/>
    <property type="match status" value="1"/>
</dbReference>
<dbReference type="CDD" id="cd06579">
    <property type="entry name" value="TM_PBP1_transp_AraH_like"/>
    <property type="match status" value="1"/>
</dbReference>
<feature type="transmembrane region" description="Helical" evidence="11">
    <location>
        <begin position="164"/>
        <end position="187"/>
    </location>
</feature>
<keyword evidence="6 11" id="KW-0812">Transmembrane</keyword>
<evidence type="ECO:0000313" key="12">
    <source>
        <dbReference type="EMBL" id="KUM27527.1"/>
    </source>
</evidence>
<evidence type="ECO:0000256" key="4">
    <source>
        <dbReference type="ARBA" id="ARBA00022519"/>
    </source>
</evidence>
<evidence type="ECO:0000256" key="11">
    <source>
        <dbReference type="SAM" id="Phobius"/>
    </source>
</evidence>
<dbReference type="Pfam" id="PF02653">
    <property type="entry name" value="BPD_transp_2"/>
    <property type="match status" value="1"/>
</dbReference>
<feature type="transmembrane region" description="Helical" evidence="11">
    <location>
        <begin position="122"/>
        <end position="144"/>
    </location>
</feature>
<feature type="transmembrane region" description="Helical" evidence="11">
    <location>
        <begin position="69"/>
        <end position="90"/>
    </location>
</feature>
<keyword evidence="5" id="KW-0762">Sugar transport</keyword>
<dbReference type="GO" id="GO:0005886">
    <property type="term" value="C:plasma membrane"/>
    <property type="evidence" value="ECO:0007669"/>
    <property type="project" value="UniProtKB-SubCell"/>
</dbReference>
<feature type="transmembrane region" description="Helical" evidence="11">
    <location>
        <begin position="244"/>
        <end position="265"/>
    </location>
</feature>
<protein>
    <recommendedName>
        <fullName evidence="10">Xylose transport system permease protein XylH</fullName>
    </recommendedName>
</protein>
<dbReference type="AlphaFoldDB" id="A0A101KV53"/>
<comment type="function">
    <text evidence="9">Part of the binding-protein-dependent transport system for D-xylose. Probably responsible for the translocation of the substrate across the membrane.</text>
</comment>
<evidence type="ECO:0000256" key="2">
    <source>
        <dbReference type="ARBA" id="ARBA00022448"/>
    </source>
</evidence>
<gene>
    <name evidence="12" type="ORF">AU467_16635</name>
</gene>
<evidence type="ECO:0000256" key="7">
    <source>
        <dbReference type="ARBA" id="ARBA00022989"/>
    </source>
</evidence>
<dbReference type="OrthoDB" id="7284468at2"/>
<evidence type="ECO:0000256" key="10">
    <source>
        <dbReference type="ARBA" id="ARBA00035686"/>
    </source>
</evidence>
<keyword evidence="7 11" id="KW-1133">Transmembrane helix</keyword>
<keyword evidence="8 11" id="KW-0472">Membrane</keyword>
<dbReference type="InterPro" id="IPR001851">
    <property type="entry name" value="ABC_transp_permease"/>
</dbReference>
<feature type="transmembrane region" description="Helical" evidence="11">
    <location>
        <begin position="217"/>
        <end position="238"/>
    </location>
</feature>
<feature type="transmembrane region" description="Helical" evidence="11">
    <location>
        <begin position="12"/>
        <end position="34"/>
    </location>
</feature>
<dbReference type="PANTHER" id="PTHR32196:SF32">
    <property type="entry name" value="XYLOSE TRANSPORT SYSTEM PERMEASE PROTEIN XYLH"/>
    <property type="match status" value="1"/>
</dbReference>
<evidence type="ECO:0000256" key="9">
    <source>
        <dbReference type="ARBA" id="ARBA00035611"/>
    </source>
</evidence>
<feature type="transmembrane region" description="Helical" evidence="11">
    <location>
        <begin position="96"/>
        <end position="115"/>
    </location>
</feature>
<proteinExistence type="predicted"/>
<organism evidence="12 13">
    <name type="scientific">Rhizobium loti</name>
    <name type="common">Mesorhizobium loti</name>
    <dbReference type="NCBI Taxonomy" id="381"/>
    <lineage>
        <taxon>Bacteria</taxon>
        <taxon>Pseudomonadati</taxon>
        <taxon>Pseudomonadota</taxon>
        <taxon>Alphaproteobacteria</taxon>
        <taxon>Hyphomicrobiales</taxon>
        <taxon>Phyllobacteriaceae</taxon>
        <taxon>Mesorhizobium</taxon>
    </lineage>
</organism>
<dbReference type="EMBL" id="LPWA01000090">
    <property type="protein sequence ID" value="KUM27527.1"/>
    <property type="molecule type" value="Genomic_DNA"/>
</dbReference>
<feature type="transmembrane region" description="Helical" evidence="11">
    <location>
        <begin position="40"/>
        <end position="62"/>
    </location>
</feature>
<comment type="subcellular location">
    <subcellularLocation>
        <location evidence="1">Cell membrane</location>
        <topology evidence="1">Multi-pass membrane protein</topology>
    </subcellularLocation>
</comment>
<accession>A0A101KV53</accession>
<sequence length="339" mass="35392">MDAIKSLLRRPEAGSILSLVGVVLFFVLFGGANLGTLVGAASWVNFAANLGIVAIPVGLLMISGELDISIGALIPAGSMTTAILTGYYGLPITVGIAGALTVGVAVGLVNGLLTIRTSVPSLIITLATLVAMQGVVLSGSVLLTGNASVALTAPDWAKFLFGQLIGGSHQVIIVWWVAFAVVMGFVLHKTRYGNWLFAMGGDKVSARNAGIPTNRMTIALFVLSAVSATFVGMCQAILFNSAQVSGGMNFIFNAIVSVVVGGVLLTGGFGSVLGIFVGTVTFAIVSQGIYFTQIDRNWSNLIIGVMLLAAVLMNQSFRDLALYFRPRRQRTLPREPANP</sequence>
<evidence type="ECO:0000256" key="8">
    <source>
        <dbReference type="ARBA" id="ARBA00023136"/>
    </source>
</evidence>
<name>A0A101KV53_RHILI</name>
<evidence type="ECO:0000256" key="3">
    <source>
        <dbReference type="ARBA" id="ARBA00022475"/>
    </source>
</evidence>
<keyword evidence="2" id="KW-0813">Transport</keyword>
<comment type="caution">
    <text evidence="12">The sequence shown here is derived from an EMBL/GenBank/DDBJ whole genome shotgun (WGS) entry which is preliminary data.</text>
</comment>
<evidence type="ECO:0000256" key="6">
    <source>
        <dbReference type="ARBA" id="ARBA00022692"/>
    </source>
</evidence>
<evidence type="ECO:0000256" key="1">
    <source>
        <dbReference type="ARBA" id="ARBA00004651"/>
    </source>
</evidence>
<dbReference type="Proteomes" id="UP000053176">
    <property type="component" value="Unassembled WGS sequence"/>
</dbReference>
<evidence type="ECO:0000313" key="13">
    <source>
        <dbReference type="Proteomes" id="UP000053176"/>
    </source>
</evidence>
<feature type="transmembrane region" description="Helical" evidence="11">
    <location>
        <begin position="298"/>
        <end position="317"/>
    </location>
</feature>
<reference evidence="12 13" key="1">
    <citation type="submission" date="2015-12" db="EMBL/GenBank/DDBJ databases">
        <title>Draft genome sequence of Mesorhizobium sp. UFLA 01-765, a multitolerant efficient symbiont and plant-growth promoting strain isolated from Zn-mining soil using Leucaena leucocephala as a trap plant.</title>
        <authorList>
            <person name="Rangel W.M."/>
            <person name="Thijs S."/>
            <person name="Longatti S.M."/>
            <person name="Moreira F.M."/>
            <person name="Weyens N."/>
            <person name="Vangronsveld J."/>
            <person name="Van Hamme J.D."/>
            <person name="Bottos E.M."/>
            <person name="Rineau F."/>
        </authorList>
    </citation>
    <scope>NUCLEOTIDE SEQUENCE [LARGE SCALE GENOMIC DNA]</scope>
    <source>
        <strain evidence="12 13">UFLA 01-765</strain>
    </source>
</reference>
<keyword evidence="3" id="KW-1003">Cell membrane</keyword>